<accession>A0A9W8E6X9</accession>
<feature type="region of interest" description="Disordered" evidence="1">
    <location>
        <begin position="228"/>
        <end position="305"/>
    </location>
</feature>
<evidence type="ECO:0000313" key="2">
    <source>
        <dbReference type="EMBL" id="KAJ1965294.1"/>
    </source>
</evidence>
<feature type="compositionally biased region" description="Polar residues" evidence="1">
    <location>
        <begin position="270"/>
        <end position="299"/>
    </location>
</feature>
<feature type="compositionally biased region" description="Low complexity" evidence="1">
    <location>
        <begin position="240"/>
        <end position="252"/>
    </location>
</feature>
<protein>
    <recommendedName>
        <fullName evidence="4">Leucine rich repeat protein</fullName>
    </recommendedName>
</protein>
<name>A0A9W8E6X9_9FUNG</name>
<evidence type="ECO:0000313" key="3">
    <source>
        <dbReference type="Proteomes" id="UP001150925"/>
    </source>
</evidence>
<feature type="compositionally biased region" description="Low complexity" evidence="1">
    <location>
        <begin position="190"/>
        <end position="204"/>
    </location>
</feature>
<dbReference type="SUPFAM" id="SSF52047">
    <property type="entry name" value="RNI-like"/>
    <property type="match status" value="1"/>
</dbReference>
<evidence type="ECO:0008006" key="4">
    <source>
        <dbReference type="Google" id="ProtNLM"/>
    </source>
</evidence>
<feature type="compositionally biased region" description="Polar residues" evidence="1">
    <location>
        <begin position="343"/>
        <end position="353"/>
    </location>
</feature>
<feature type="compositionally biased region" description="Polar residues" evidence="1">
    <location>
        <begin position="378"/>
        <end position="405"/>
    </location>
</feature>
<dbReference type="AlphaFoldDB" id="A0A9W8E6X9"/>
<dbReference type="SMART" id="SM00368">
    <property type="entry name" value="LRR_RI"/>
    <property type="match status" value="3"/>
</dbReference>
<dbReference type="InterPro" id="IPR032675">
    <property type="entry name" value="LRR_dom_sf"/>
</dbReference>
<feature type="region of interest" description="Disordered" evidence="1">
    <location>
        <begin position="320"/>
        <end position="405"/>
    </location>
</feature>
<keyword evidence="3" id="KW-1185">Reference proteome</keyword>
<proteinExistence type="predicted"/>
<sequence length="405" mass="43603">RRRRPSPFPEPLLTFETPSTTPSWNSSGAGISRQLPDLRPLVLQCLDLSRNDLGPKGAECLAPLVQAIGCPLVALHLSYCKLGGKGVESLVQALDFNHHLRILSLENNFMDDERAITLQATMATKRPNLQLRLCEVMGSQPISTSSAEPATHSVYPGALSPLPFLSSPGDGPPRHITARTGTRPPYSPMRSNVSTPNPPSSTRTPWKRWPHSPLSPAFIHQPVATVGLPSAQPRRPRQVSDTSSQASATSSTHARRTPSRGVSPLPPVSVQRSEYGLSSGTLESDSSRYASPSDNTTPPNRAWLHQDGCRGNCSLDLTDHLPLGESPTATTSRETPLPLPIPGNSQRSTAQNKSHFHPSSHPTQLPSHMARSPGRATTGRNTSGDLPVAQSNRLLFPTRSSPIAN</sequence>
<dbReference type="Pfam" id="PF13516">
    <property type="entry name" value="LRR_6"/>
    <property type="match status" value="2"/>
</dbReference>
<dbReference type="OrthoDB" id="120976at2759"/>
<feature type="non-terminal residue" evidence="2">
    <location>
        <position position="1"/>
    </location>
</feature>
<feature type="compositionally biased region" description="Polar residues" evidence="1">
    <location>
        <begin position="16"/>
        <end position="29"/>
    </location>
</feature>
<dbReference type="Proteomes" id="UP001150925">
    <property type="component" value="Unassembled WGS sequence"/>
</dbReference>
<feature type="region of interest" description="Disordered" evidence="1">
    <location>
        <begin position="163"/>
        <end position="213"/>
    </location>
</feature>
<feature type="region of interest" description="Disordered" evidence="1">
    <location>
        <begin position="1"/>
        <end position="29"/>
    </location>
</feature>
<reference evidence="2" key="1">
    <citation type="submission" date="2022-07" db="EMBL/GenBank/DDBJ databases">
        <title>Phylogenomic reconstructions and comparative analyses of Kickxellomycotina fungi.</title>
        <authorList>
            <person name="Reynolds N.K."/>
            <person name="Stajich J.E."/>
            <person name="Barry K."/>
            <person name="Grigoriev I.V."/>
            <person name="Crous P."/>
            <person name="Smith M.E."/>
        </authorList>
    </citation>
    <scope>NUCLEOTIDE SEQUENCE</scope>
    <source>
        <strain evidence="2">RSA 1196</strain>
    </source>
</reference>
<dbReference type="Gene3D" id="3.80.10.10">
    <property type="entry name" value="Ribonuclease Inhibitor"/>
    <property type="match status" value="1"/>
</dbReference>
<feature type="compositionally biased region" description="Pro residues" evidence="1">
    <location>
        <begin position="1"/>
        <end position="10"/>
    </location>
</feature>
<organism evidence="2 3">
    <name type="scientific">Dispira parvispora</name>
    <dbReference type="NCBI Taxonomy" id="1520584"/>
    <lineage>
        <taxon>Eukaryota</taxon>
        <taxon>Fungi</taxon>
        <taxon>Fungi incertae sedis</taxon>
        <taxon>Zoopagomycota</taxon>
        <taxon>Kickxellomycotina</taxon>
        <taxon>Dimargaritomycetes</taxon>
        <taxon>Dimargaritales</taxon>
        <taxon>Dimargaritaceae</taxon>
        <taxon>Dispira</taxon>
    </lineage>
</organism>
<dbReference type="EMBL" id="JANBPY010000610">
    <property type="protein sequence ID" value="KAJ1965294.1"/>
    <property type="molecule type" value="Genomic_DNA"/>
</dbReference>
<evidence type="ECO:0000256" key="1">
    <source>
        <dbReference type="SAM" id="MobiDB-lite"/>
    </source>
</evidence>
<gene>
    <name evidence="2" type="ORF">IWQ62_002704</name>
</gene>
<comment type="caution">
    <text evidence="2">The sequence shown here is derived from an EMBL/GenBank/DDBJ whole genome shotgun (WGS) entry which is preliminary data.</text>
</comment>
<dbReference type="InterPro" id="IPR001611">
    <property type="entry name" value="Leu-rich_rpt"/>
</dbReference>